<dbReference type="SUPFAM" id="SSF51556">
    <property type="entry name" value="Metallo-dependent hydrolases"/>
    <property type="match status" value="1"/>
</dbReference>
<dbReference type="SUPFAM" id="SSF51338">
    <property type="entry name" value="Composite domain of metallo-dependent hydrolases"/>
    <property type="match status" value="1"/>
</dbReference>
<dbReference type="PANTHER" id="PTHR43794">
    <property type="entry name" value="AMINOHYDROLASE SSNA-RELATED"/>
    <property type="match status" value="1"/>
</dbReference>
<accession>A0ABX5WVZ9</accession>
<dbReference type="NCBIfam" id="NF005540">
    <property type="entry name" value="PRK07203.1"/>
    <property type="match status" value="1"/>
</dbReference>
<keyword evidence="5" id="KW-1185">Reference proteome</keyword>
<evidence type="ECO:0000256" key="2">
    <source>
        <dbReference type="ARBA" id="ARBA00022801"/>
    </source>
</evidence>
<name>A0ABX5WVZ9_9GAMM</name>
<feature type="domain" description="Amidohydrolase-related" evidence="3">
    <location>
        <begin position="53"/>
        <end position="410"/>
    </location>
</feature>
<evidence type="ECO:0000256" key="1">
    <source>
        <dbReference type="ARBA" id="ARBA00006745"/>
    </source>
</evidence>
<sequence>MILLQNVTAVQFEPCFVKEGVDILIDGTTIKEVGSNLRSEYPQAEVTDMKGKLVMPGIVCSHNHFYSGLARGVMADIKPSPDFISILKNLWWRLDLALDEEAVYYSGLICSLEAIKNGCSSVIDHHASPNYIAGSLKTLRSGFIKAGLRGMTCYETTDRNAGMKEMQAGVEENIAFAQLIDAAKKKGDEPYLVEAHIGAHAPFTVTNEGLSMMAEAVKVTGRGIHVHVAEDRYDVAHSHHHYGQDIVERLDSFGLINDKTLLAHGLFLSDRDIEILNARGGFLAHNARSNMNNNVGYNHQLAKFDNVVLGTDGIGADMFEELKFSFFKHRDSGGPLWPDSFLRNLWLGNDILAKNFGAKFGRLEAGNKADLTILDYMSPTPLLADNLPGHIAFGINAGNVNSVMVEGRFVYQDRQFPFDVAPIYAEARKVAQRIWTNMDKLS</sequence>
<dbReference type="InterPro" id="IPR017700">
    <property type="entry name" value="Aminohydrolase_SsnA"/>
</dbReference>
<dbReference type="Pfam" id="PF01979">
    <property type="entry name" value="Amidohydro_1"/>
    <property type="match status" value="1"/>
</dbReference>
<dbReference type="PANTHER" id="PTHR43794:SF11">
    <property type="entry name" value="AMIDOHYDROLASE-RELATED DOMAIN-CONTAINING PROTEIN"/>
    <property type="match status" value="1"/>
</dbReference>
<protein>
    <submittedName>
        <fullName evidence="4">Aminohydrolase SsnA</fullName>
    </submittedName>
</protein>
<dbReference type="EMBL" id="CP041614">
    <property type="protein sequence ID" value="QDO83280.1"/>
    <property type="molecule type" value="Genomic_DNA"/>
</dbReference>
<gene>
    <name evidence="4" type="primary">ssnA</name>
    <name evidence="4" type="ORF">FM037_08600</name>
</gene>
<dbReference type="InterPro" id="IPR050287">
    <property type="entry name" value="MTA/SAH_deaminase"/>
</dbReference>
<dbReference type="Gene3D" id="2.30.40.10">
    <property type="entry name" value="Urease, subunit C, domain 1"/>
    <property type="match status" value="1"/>
</dbReference>
<dbReference type="InterPro" id="IPR006680">
    <property type="entry name" value="Amidohydro-rel"/>
</dbReference>
<proteinExistence type="inferred from homology"/>
<keyword evidence="2" id="KW-0378">Hydrolase</keyword>
<dbReference type="Gene3D" id="3.20.20.140">
    <property type="entry name" value="Metal-dependent hydrolases"/>
    <property type="match status" value="1"/>
</dbReference>
<dbReference type="NCBIfam" id="TIGR03314">
    <property type="entry name" value="Se_ssnA"/>
    <property type="match status" value="1"/>
</dbReference>
<evidence type="ECO:0000259" key="3">
    <source>
        <dbReference type="Pfam" id="PF01979"/>
    </source>
</evidence>
<dbReference type="InterPro" id="IPR011059">
    <property type="entry name" value="Metal-dep_hydrolase_composite"/>
</dbReference>
<dbReference type="InterPro" id="IPR032466">
    <property type="entry name" value="Metal_Hydrolase"/>
</dbReference>
<evidence type="ECO:0000313" key="5">
    <source>
        <dbReference type="Proteomes" id="UP000315947"/>
    </source>
</evidence>
<reference evidence="4 5" key="1">
    <citation type="submission" date="2019-07" db="EMBL/GenBank/DDBJ databases">
        <title>Shewanella sp. YLB-06 whole genomic sequence.</title>
        <authorList>
            <person name="Yu L."/>
        </authorList>
    </citation>
    <scope>NUCLEOTIDE SEQUENCE [LARGE SCALE GENOMIC DNA]</scope>
    <source>
        <strain evidence="4 5">YLB-06</strain>
    </source>
</reference>
<organism evidence="4 5">
    <name type="scientific">Shewanella psychropiezotolerans</name>
    <dbReference type="NCBI Taxonomy" id="2593655"/>
    <lineage>
        <taxon>Bacteria</taxon>
        <taxon>Pseudomonadati</taxon>
        <taxon>Pseudomonadota</taxon>
        <taxon>Gammaproteobacteria</taxon>
        <taxon>Alteromonadales</taxon>
        <taxon>Shewanellaceae</taxon>
        <taxon>Shewanella</taxon>
    </lineage>
</organism>
<comment type="similarity">
    <text evidence="1">Belongs to the metallo-dependent hydrolases superfamily. ATZ/TRZ family.</text>
</comment>
<evidence type="ECO:0000313" key="4">
    <source>
        <dbReference type="EMBL" id="QDO83280.1"/>
    </source>
</evidence>
<dbReference type="Proteomes" id="UP000315947">
    <property type="component" value="Chromosome"/>
</dbReference>
<dbReference type="RefSeq" id="WP_144045659.1">
    <property type="nucleotide sequence ID" value="NZ_CP041614.1"/>
</dbReference>
<dbReference type="CDD" id="cd01298">
    <property type="entry name" value="ATZ_TRZ_like"/>
    <property type="match status" value="1"/>
</dbReference>